<dbReference type="PANTHER" id="PTHR39430:SF1">
    <property type="entry name" value="PROTEASE"/>
    <property type="match status" value="1"/>
</dbReference>
<feature type="transmembrane region" description="Helical" evidence="1">
    <location>
        <begin position="256"/>
        <end position="273"/>
    </location>
</feature>
<feature type="transmembrane region" description="Helical" evidence="1">
    <location>
        <begin position="349"/>
        <end position="366"/>
    </location>
</feature>
<name>A0A918KE57_9PROT</name>
<proteinExistence type="predicted"/>
<dbReference type="InterPro" id="IPR003675">
    <property type="entry name" value="Rce1/LyrA-like_dom"/>
</dbReference>
<feature type="transmembrane region" description="Helical" evidence="1">
    <location>
        <begin position="103"/>
        <end position="120"/>
    </location>
</feature>
<evidence type="ECO:0000256" key="1">
    <source>
        <dbReference type="SAM" id="Phobius"/>
    </source>
</evidence>
<evidence type="ECO:0000259" key="2">
    <source>
        <dbReference type="Pfam" id="PF02517"/>
    </source>
</evidence>
<dbReference type="PANTHER" id="PTHR39430">
    <property type="entry name" value="MEMBRANE-ASSOCIATED PROTEASE-RELATED"/>
    <property type="match status" value="1"/>
</dbReference>
<dbReference type="GO" id="GO:0004175">
    <property type="term" value="F:endopeptidase activity"/>
    <property type="evidence" value="ECO:0007669"/>
    <property type="project" value="UniProtKB-ARBA"/>
</dbReference>
<feature type="transmembrane region" description="Helical" evidence="1">
    <location>
        <begin position="186"/>
        <end position="206"/>
    </location>
</feature>
<feature type="transmembrane region" description="Helical" evidence="1">
    <location>
        <begin position="71"/>
        <end position="91"/>
    </location>
</feature>
<reference evidence="3 4" key="1">
    <citation type="journal article" date="2014" name="Int. J. Syst. Evol. Microbiol.">
        <title>Complete genome sequence of Corynebacterium casei LMG S-19264T (=DSM 44701T), isolated from a smear-ripened cheese.</title>
        <authorList>
            <consortium name="US DOE Joint Genome Institute (JGI-PGF)"/>
            <person name="Walter F."/>
            <person name="Albersmeier A."/>
            <person name="Kalinowski J."/>
            <person name="Ruckert C."/>
        </authorList>
    </citation>
    <scope>NUCLEOTIDE SEQUENCE [LARGE SCALE GENOMIC DNA]</scope>
    <source>
        <strain evidence="3 4">KCTC 23968</strain>
    </source>
</reference>
<keyword evidence="4" id="KW-1185">Reference proteome</keyword>
<evidence type="ECO:0000313" key="4">
    <source>
        <dbReference type="Proteomes" id="UP000600865"/>
    </source>
</evidence>
<dbReference type="Proteomes" id="UP000600865">
    <property type="component" value="Unassembled WGS sequence"/>
</dbReference>
<keyword evidence="1" id="KW-1133">Transmembrane helix</keyword>
<dbReference type="AlphaFoldDB" id="A0A918KE57"/>
<dbReference type="EMBL" id="BMYV01000001">
    <property type="protein sequence ID" value="GGX59112.1"/>
    <property type="molecule type" value="Genomic_DNA"/>
</dbReference>
<gene>
    <name evidence="3" type="ORF">GCM10011309_05830</name>
</gene>
<feature type="transmembrane region" description="Helical" evidence="1">
    <location>
        <begin position="218"/>
        <end position="235"/>
    </location>
</feature>
<feature type="transmembrane region" description="Helical" evidence="1">
    <location>
        <begin position="140"/>
        <end position="159"/>
    </location>
</feature>
<keyword evidence="1" id="KW-0812">Transmembrane</keyword>
<dbReference type="GO" id="GO:0080120">
    <property type="term" value="P:CAAX-box protein maturation"/>
    <property type="evidence" value="ECO:0007669"/>
    <property type="project" value="UniProtKB-ARBA"/>
</dbReference>
<comment type="caution">
    <text evidence="3">The sequence shown here is derived from an EMBL/GenBank/DDBJ whole genome shotgun (WGS) entry which is preliminary data.</text>
</comment>
<feature type="domain" description="CAAX prenyl protease 2/Lysostaphin resistance protein A-like" evidence="2">
    <location>
        <begin position="221"/>
        <end position="322"/>
    </location>
</feature>
<feature type="transmembrane region" description="Helical" evidence="1">
    <location>
        <begin position="312"/>
        <end position="329"/>
    </location>
</feature>
<evidence type="ECO:0000313" key="3">
    <source>
        <dbReference type="EMBL" id="GGX59112.1"/>
    </source>
</evidence>
<feature type="transmembrane region" description="Helical" evidence="1">
    <location>
        <begin position="21"/>
        <end position="44"/>
    </location>
</feature>
<keyword evidence="1" id="KW-0472">Membrane</keyword>
<accession>A0A918KE57</accession>
<feature type="transmembrane region" description="Helical" evidence="1">
    <location>
        <begin position="285"/>
        <end position="305"/>
    </location>
</feature>
<dbReference type="RefSeq" id="WP_189581052.1">
    <property type="nucleotide sequence ID" value="NZ_BMYV01000001.1"/>
</dbReference>
<dbReference type="Pfam" id="PF02517">
    <property type="entry name" value="Rce1-like"/>
    <property type="match status" value="1"/>
</dbReference>
<organism evidence="3 4">
    <name type="scientific">Litorimonas cladophorae</name>
    <dbReference type="NCBI Taxonomy" id="1220491"/>
    <lineage>
        <taxon>Bacteria</taxon>
        <taxon>Pseudomonadati</taxon>
        <taxon>Pseudomonadota</taxon>
        <taxon>Alphaproteobacteria</taxon>
        <taxon>Maricaulales</taxon>
        <taxon>Robiginitomaculaceae</taxon>
    </lineage>
</organism>
<sequence>MMDYFEQTKHGQSHWWSWIAVSWLAFVGWLVLQTILLMPLPIIANFTTPPLFDSFMAAVASNPSSEASSQLGTISVLSGLGATGGIILSLMVAGSAKTTARNLSIIGMLICVVTSVLSSQGSDSSAIMDVVGQIMGASPLAFALFLLTFPAGLIVLFVCQRKVHKRTITSLHTAAKKFRIPRVVEGFFLTWVVLGAFSIAANALGIIEVKYIFAGGKFWIYALVSLLFIPFQAAAEEIVFRGYFNQGLTHVLKNKWFAFFVTSAAFMALHLSNPEALEGAALGTLPIVMSGYFFFGFAMCLIVWLDDGLETAIGIHAGNNCFAAVIMNYENSVLPTPSVFLTGTDPIKDSLSTILVLATLVATIWWRRGGPKQRARERLTDTPSILDA</sequence>
<protein>
    <recommendedName>
        <fullName evidence="2">CAAX prenyl protease 2/Lysostaphin resistance protein A-like domain-containing protein</fullName>
    </recommendedName>
</protein>